<evidence type="ECO:0000313" key="1">
    <source>
        <dbReference type="EMBL" id="SNS09304.1"/>
    </source>
</evidence>
<sequence length="190" mass="19750">MVHRRLRAVAYAPAPARPSRQAGAFSCFTALDPLGAKGGDRDWYGYCVDDPVNRVDAWGLEESWWDSIETIEAGLGQLWDKAPGGIGEAVSEGAKGAGKALGKTAEAYATNEDLLEYTGIALGAGALPIAAAIGIEAAPIVATTVAKNPEKVEKTLDFLSGAFNPGPPPMTEAGGAGGLGSWLYNEWSTK</sequence>
<keyword evidence="2" id="KW-1185">Reference proteome</keyword>
<gene>
    <name evidence="1" type="ORF">SAMN04488503_2689</name>
</gene>
<dbReference type="AlphaFoldDB" id="A0A239BQH2"/>
<evidence type="ECO:0000313" key="2">
    <source>
        <dbReference type="Proteomes" id="UP000198324"/>
    </source>
</evidence>
<dbReference type="Proteomes" id="UP000198324">
    <property type="component" value="Unassembled WGS sequence"/>
</dbReference>
<reference evidence="1 2" key="1">
    <citation type="submission" date="2017-06" db="EMBL/GenBank/DDBJ databases">
        <authorList>
            <person name="Kim H.J."/>
            <person name="Triplett B.A."/>
        </authorList>
    </citation>
    <scope>NUCLEOTIDE SEQUENCE [LARGE SCALE GENOMIC DNA]</scope>
    <source>
        <strain evidence="1 2">DSM 13116</strain>
    </source>
</reference>
<dbReference type="EMBL" id="FZOC01000006">
    <property type="protein sequence ID" value="SNS09304.1"/>
    <property type="molecule type" value="Genomic_DNA"/>
</dbReference>
<accession>A0A239BQH2</accession>
<organism evidence="1 2">
    <name type="scientific">Humidesulfovibrio mexicanus</name>
    <dbReference type="NCBI Taxonomy" id="147047"/>
    <lineage>
        <taxon>Bacteria</taxon>
        <taxon>Pseudomonadati</taxon>
        <taxon>Thermodesulfobacteriota</taxon>
        <taxon>Desulfovibrionia</taxon>
        <taxon>Desulfovibrionales</taxon>
        <taxon>Desulfovibrionaceae</taxon>
        <taxon>Humidesulfovibrio</taxon>
    </lineage>
</organism>
<protein>
    <recommendedName>
        <fullName evidence="3">RHS repeat-associated core domain-containing protein</fullName>
    </recommendedName>
</protein>
<evidence type="ECO:0008006" key="3">
    <source>
        <dbReference type="Google" id="ProtNLM"/>
    </source>
</evidence>
<name>A0A239BQH2_9BACT</name>
<proteinExistence type="predicted"/>